<keyword evidence="2" id="KW-0805">Transcription regulation</keyword>
<feature type="region of interest" description="Disordered" evidence="6">
    <location>
        <begin position="146"/>
        <end position="317"/>
    </location>
</feature>
<evidence type="ECO:0000256" key="3">
    <source>
        <dbReference type="ARBA" id="ARBA00023125"/>
    </source>
</evidence>
<dbReference type="GO" id="GO:0000977">
    <property type="term" value="F:RNA polymerase II transcription regulatory region sequence-specific DNA binding"/>
    <property type="evidence" value="ECO:0007669"/>
    <property type="project" value="TreeGrafter"/>
</dbReference>
<comment type="subcellular location">
    <subcellularLocation>
        <location evidence="1">Nucleus</location>
    </subcellularLocation>
</comment>
<dbReference type="AlphaFoldDB" id="A0A420YJF0"/>
<feature type="compositionally biased region" description="Pro residues" evidence="6">
    <location>
        <begin position="589"/>
        <end position="606"/>
    </location>
</feature>
<feature type="compositionally biased region" description="Low complexity" evidence="6">
    <location>
        <begin position="18"/>
        <end position="35"/>
    </location>
</feature>
<organism evidence="7 8">
    <name type="scientific">Coniochaeta pulveracea</name>
    <dbReference type="NCBI Taxonomy" id="177199"/>
    <lineage>
        <taxon>Eukaryota</taxon>
        <taxon>Fungi</taxon>
        <taxon>Dikarya</taxon>
        <taxon>Ascomycota</taxon>
        <taxon>Pezizomycotina</taxon>
        <taxon>Sordariomycetes</taxon>
        <taxon>Sordariomycetidae</taxon>
        <taxon>Coniochaetales</taxon>
        <taxon>Coniochaetaceae</taxon>
        <taxon>Coniochaeta</taxon>
    </lineage>
</organism>
<evidence type="ECO:0000256" key="1">
    <source>
        <dbReference type="ARBA" id="ARBA00004123"/>
    </source>
</evidence>
<gene>
    <name evidence="7" type="ORF">DL546_007028</name>
</gene>
<dbReference type="EMBL" id="QVQW01000006">
    <property type="protein sequence ID" value="RKU48019.1"/>
    <property type="molecule type" value="Genomic_DNA"/>
</dbReference>
<name>A0A420YJF0_9PEZI</name>
<comment type="caution">
    <text evidence="7">The sequence shown here is derived from an EMBL/GenBank/DDBJ whole genome shotgun (WGS) entry which is preliminary data.</text>
</comment>
<dbReference type="PANTHER" id="PTHR13044">
    <property type="entry name" value="ACTIVATING TRANSCRIPTION FACTOR ATF 4/5"/>
    <property type="match status" value="1"/>
</dbReference>
<evidence type="ECO:0000256" key="2">
    <source>
        <dbReference type="ARBA" id="ARBA00023015"/>
    </source>
</evidence>
<feature type="compositionally biased region" description="Pro residues" evidence="6">
    <location>
        <begin position="169"/>
        <end position="178"/>
    </location>
</feature>
<keyword evidence="3" id="KW-0238">DNA-binding</keyword>
<feature type="region of interest" description="Disordered" evidence="6">
    <location>
        <begin position="366"/>
        <end position="620"/>
    </location>
</feature>
<feature type="compositionally biased region" description="Polar residues" evidence="6">
    <location>
        <begin position="516"/>
        <end position="525"/>
    </location>
</feature>
<evidence type="ECO:0000256" key="6">
    <source>
        <dbReference type="SAM" id="MobiDB-lite"/>
    </source>
</evidence>
<keyword evidence="5" id="KW-0539">Nucleus</keyword>
<accession>A0A420YJF0</accession>
<feature type="compositionally biased region" description="Basic and acidic residues" evidence="6">
    <location>
        <begin position="413"/>
        <end position="430"/>
    </location>
</feature>
<dbReference type="CDD" id="cd14705">
    <property type="entry name" value="bZIP_Zip1"/>
    <property type="match status" value="1"/>
</dbReference>
<evidence type="ECO:0000256" key="4">
    <source>
        <dbReference type="ARBA" id="ARBA00023163"/>
    </source>
</evidence>
<feature type="region of interest" description="Disordered" evidence="6">
    <location>
        <begin position="1"/>
        <end position="133"/>
    </location>
</feature>
<evidence type="ECO:0000313" key="8">
    <source>
        <dbReference type="Proteomes" id="UP000275385"/>
    </source>
</evidence>
<evidence type="ECO:0008006" key="9">
    <source>
        <dbReference type="Google" id="ProtNLM"/>
    </source>
</evidence>
<proteinExistence type="predicted"/>
<feature type="compositionally biased region" description="Low complexity" evidence="6">
    <location>
        <begin position="81"/>
        <end position="98"/>
    </location>
</feature>
<dbReference type="Gene3D" id="1.20.5.170">
    <property type="match status" value="1"/>
</dbReference>
<dbReference type="GO" id="GO:0001228">
    <property type="term" value="F:DNA-binding transcription activator activity, RNA polymerase II-specific"/>
    <property type="evidence" value="ECO:0007669"/>
    <property type="project" value="TreeGrafter"/>
</dbReference>
<evidence type="ECO:0000313" key="7">
    <source>
        <dbReference type="EMBL" id="RKU48019.1"/>
    </source>
</evidence>
<dbReference type="Proteomes" id="UP000275385">
    <property type="component" value="Unassembled WGS sequence"/>
</dbReference>
<dbReference type="GO" id="GO:0005634">
    <property type="term" value="C:nucleus"/>
    <property type="evidence" value="ECO:0007669"/>
    <property type="project" value="UniProtKB-SubCell"/>
</dbReference>
<dbReference type="OrthoDB" id="2247093at2759"/>
<feature type="compositionally biased region" description="Pro residues" evidence="6">
    <location>
        <begin position="123"/>
        <end position="132"/>
    </location>
</feature>
<feature type="compositionally biased region" description="Basic and acidic residues" evidence="6">
    <location>
        <begin position="457"/>
        <end position="467"/>
    </location>
</feature>
<feature type="compositionally biased region" description="Basic and acidic residues" evidence="6">
    <location>
        <begin position="392"/>
        <end position="407"/>
    </location>
</feature>
<sequence length="620" mass="65960">MSQRGSASRPASRRLTGSKASPEAAAAAPTSSSDPQLLHHAGPPRGDDLQALTSDDLGGIVAEEEQARAGPMEFKGSGVYNLLNPVESLSSSSRPRVSAPQRLADEGSSGSAMEDRKRSGRPNPLPSLPPLVAPGQATQFTVQSTYPSLAPLPEPAPVAHPVRHGSPTIAPPPLPPVGAPRRQLAPMSPRAAILSRASPRAANLQQPPQPPQPSVRGSIPAQYVSPPSGPGLSGGLPQIQTLVGQGGAGFPRPFSPGVMRSASHAALDRSIPQALSSEQPQPPLSRVPILHPGAPQSSRRVERPPPPPSTQDMLPAAQYNESVWGGGMAGSGPVRSWPRGLSLGEAQPMFAITPQSGEEILIPVDTHQGSKSADERRLRNAGASQRFRSRKKERENQMEAETRRLNDLVRGLEQQRDFYRNERNRLRDIVSRTPSISEYANGPPTPTPAQSAASSETENRPLVEAPRRRTSTQTRPYPYGSDETSSIEPPPRKRRADGKTRSRWRSPPYEPHPTIRSATVPTALTQAPRPSPASFALPGAPPPQLPSPGTARLPVLRMESQAAPTESDQALGIPPPSTLVGHPSHHQPQPRPPHFPAPHGQAPPPAGWAVYPGPSEESPR</sequence>
<protein>
    <recommendedName>
        <fullName evidence="9">BZIP domain-containing protein</fullName>
    </recommendedName>
</protein>
<reference evidence="7 8" key="1">
    <citation type="submission" date="2018-08" db="EMBL/GenBank/DDBJ databases">
        <title>Draft genome of the lignicolous fungus Coniochaeta pulveracea.</title>
        <authorList>
            <person name="Borstlap C.J."/>
            <person name="De Witt R.N."/>
            <person name="Botha A."/>
            <person name="Volschenk H."/>
        </authorList>
    </citation>
    <scope>NUCLEOTIDE SEQUENCE [LARGE SCALE GENOMIC DNA]</scope>
    <source>
        <strain evidence="7 8">CAB683</strain>
    </source>
</reference>
<keyword evidence="4" id="KW-0804">Transcription</keyword>
<dbReference type="PANTHER" id="PTHR13044:SF14">
    <property type="entry name" value="CRYPTOCEPHAL, ISOFORM A"/>
    <property type="match status" value="1"/>
</dbReference>
<keyword evidence="8" id="KW-1185">Reference proteome</keyword>
<evidence type="ECO:0000256" key="5">
    <source>
        <dbReference type="ARBA" id="ARBA00023242"/>
    </source>
</evidence>
<feature type="compositionally biased region" description="Basic residues" evidence="6">
    <location>
        <begin position="492"/>
        <end position="504"/>
    </location>
</feature>